<proteinExistence type="predicted"/>
<feature type="transmembrane region" description="Helical" evidence="7">
    <location>
        <begin position="381"/>
        <end position="404"/>
    </location>
</feature>
<evidence type="ECO:0000313" key="10">
    <source>
        <dbReference type="EMBL" id="MEJ2863833.1"/>
    </source>
</evidence>
<keyword evidence="5 7" id="KW-1133">Transmembrane helix</keyword>
<feature type="transmembrane region" description="Helical" evidence="7">
    <location>
        <begin position="291"/>
        <end position="312"/>
    </location>
</feature>
<dbReference type="Proteomes" id="UP001369736">
    <property type="component" value="Unassembled WGS sequence"/>
</dbReference>
<feature type="transmembrane region" description="Helical" evidence="7">
    <location>
        <begin position="261"/>
        <end position="279"/>
    </location>
</feature>
<dbReference type="PANTHER" id="PTHR23517:SF13">
    <property type="entry name" value="MAJOR FACILITATOR SUPERFAMILY MFS_1"/>
    <property type="match status" value="1"/>
</dbReference>
<evidence type="ECO:0000256" key="5">
    <source>
        <dbReference type="ARBA" id="ARBA00022989"/>
    </source>
</evidence>
<name>A0ABU8MAD6_9PSEU</name>
<feature type="transmembrane region" description="Helical" evidence="7">
    <location>
        <begin position="318"/>
        <end position="341"/>
    </location>
</feature>
<feature type="transmembrane region" description="Helical" evidence="7">
    <location>
        <begin position="108"/>
        <end position="127"/>
    </location>
</feature>
<sequence length="409" mass="40176">MLRTRTHGRFATFAVASVASVAASAAAGVPAPLYVVYQQTYGLSTVVLTGAFAIYILPLLAALLCCGGLSDHLGRRWVAVPALLAGAAGSLVLATVDSAAPLLVGRAVQGVSVGLALSALGAFVVDLEPPSHPGLAGAVTSGAPPGGIAIGALASGTAVALAPAAAPVLAFVVTAAVLTAAAVAVLFLPETVARRPGDEAERSSTTRWGAVRSLRPVVRVPPTARRVFPTVCVLVAGTYVLGGFTQALAPSLAVSVLDGDGLFSGALAVAVYHLVGPVAGLSANRMRAGRALTGGAAGLVVGIGGYIVAIAVGSFALYMVGAVVAGAGFGIAFAGAMRILLERSPEGTHAGTLAAIYLYCYLAAAVASLVAGVAVEVWGLAPVAVGVCGAVVAMVALGAVGSVLRMRTA</sequence>
<comment type="caution">
    <text evidence="10">The sequence shown here is derived from an EMBL/GenBank/DDBJ whole genome shotgun (WGS) entry which is preliminary data.</text>
</comment>
<evidence type="ECO:0000256" key="2">
    <source>
        <dbReference type="ARBA" id="ARBA00022448"/>
    </source>
</evidence>
<dbReference type="PROSITE" id="PS50850">
    <property type="entry name" value="MFS"/>
    <property type="match status" value="1"/>
</dbReference>
<keyword evidence="2" id="KW-0813">Transport</keyword>
<dbReference type="EMBL" id="JBBEGM010000009">
    <property type="protein sequence ID" value="MEJ2863833.1"/>
    <property type="molecule type" value="Genomic_DNA"/>
</dbReference>
<evidence type="ECO:0000256" key="8">
    <source>
        <dbReference type="SAM" id="SignalP"/>
    </source>
</evidence>
<feature type="transmembrane region" description="Helical" evidence="7">
    <location>
        <begin position="41"/>
        <end position="65"/>
    </location>
</feature>
<dbReference type="InterPro" id="IPR011701">
    <property type="entry name" value="MFS"/>
</dbReference>
<feature type="transmembrane region" description="Helical" evidence="7">
    <location>
        <begin position="139"/>
        <end position="162"/>
    </location>
</feature>
<gene>
    <name evidence="10" type="ORF">WCD58_21930</name>
</gene>
<dbReference type="Pfam" id="PF07690">
    <property type="entry name" value="MFS_1"/>
    <property type="match status" value="1"/>
</dbReference>
<feature type="transmembrane region" description="Helical" evidence="7">
    <location>
        <begin position="168"/>
        <end position="188"/>
    </location>
</feature>
<evidence type="ECO:0000313" key="11">
    <source>
        <dbReference type="Proteomes" id="UP001369736"/>
    </source>
</evidence>
<dbReference type="InterPro" id="IPR020846">
    <property type="entry name" value="MFS_dom"/>
</dbReference>
<feature type="signal peptide" evidence="8">
    <location>
        <begin position="1"/>
        <end position="25"/>
    </location>
</feature>
<dbReference type="SUPFAM" id="SSF103473">
    <property type="entry name" value="MFS general substrate transporter"/>
    <property type="match status" value="1"/>
</dbReference>
<accession>A0ABU8MAD6</accession>
<feature type="domain" description="Major facilitator superfamily (MFS) profile" evidence="9">
    <location>
        <begin position="12"/>
        <end position="409"/>
    </location>
</feature>
<keyword evidence="11" id="KW-1185">Reference proteome</keyword>
<evidence type="ECO:0000256" key="1">
    <source>
        <dbReference type="ARBA" id="ARBA00004651"/>
    </source>
</evidence>
<organism evidence="10 11">
    <name type="scientific">Actinomycetospora flava</name>
    <dbReference type="NCBI Taxonomy" id="3129232"/>
    <lineage>
        <taxon>Bacteria</taxon>
        <taxon>Bacillati</taxon>
        <taxon>Actinomycetota</taxon>
        <taxon>Actinomycetes</taxon>
        <taxon>Pseudonocardiales</taxon>
        <taxon>Pseudonocardiaceae</taxon>
        <taxon>Actinomycetospora</taxon>
    </lineage>
</organism>
<reference evidence="10 11" key="1">
    <citation type="submission" date="2024-03" db="EMBL/GenBank/DDBJ databases">
        <title>Actinomycetospora sp. OC33-EN07, a novel actinomycete isolated from wild orchid (Aerides multiflora).</title>
        <authorList>
            <person name="Suriyachadkun C."/>
        </authorList>
    </citation>
    <scope>NUCLEOTIDE SEQUENCE [LARGE SCALE GENOMIC DNA]</scope>
    <source>
        <strain evidence="10 11">OC33-EN07</strain>
    </source>
</reference>
<feature type="transmembrane region" description="Helical" evidence="7">
    <location>
        <begin position="353"/>
        <end position="375"/>
    </location>
</feature>
<dbReference type="InterPro" id="IPR036259">
    <property type="entry name" value="MFS_trans_sf"/>
</dbReference>
<evidence type="ECO:0000256" key="3">
    <source>
        <dbReference type="ARBA" id="ARBA00022475"/>
    </source>
</evidence>
<evidence type="ECO:0000256" key="6">
    <source>
        <dbReference type="ARBA" id="ARBA00023136"/>
    </source>
</evidence>
<feature type="transmembrane region" description="Helical" evidence="7">
    <location>
        <begin position="77"/>
        <end position="96"/>
    </location>
</feature>
<evidence type="ECO:0000259" key="9">
    <source>
        <dbReference type="PROSITE" id="PS50850"/>
    </source>
</evidence>
<keyword evidence="4 7" id="KW-0812">Transmembrane</keyword>
<keyword evidence="8" id="KW-0732">Signal</keyword>
<evidence type="ECO:0000256" key="7">
    <source>
        <dbReference type="SAM" id="Phobius"/>
    </source>
</evidence>
<comment type="subcellular location">
    <subcellularLocation>
        <location evidence="1">Cell membrane</location>
        <topology evidence="1">Multi-pass membrane protein</topology>
    </subcellularLocation>
</comment>
<dbReference type="PANTHER" id="PTHR23517">
    <property type="entry name" value="RESISTANCE PROTEIN MDTM, PUTATIVE-RELATED-RELATED"/>
    <property type="match status" value="1"/>
</dbReference>
<dbReference type="Gene3D" id="1.20.1250.20">
    <property type="entry name" value="MFS general substrate transporter like domains"/>
    <property type="match status" value="1"/>
</dbReference>
<evidence type="ECO:0000256" key="4">
    <source>
        <dbReference type="ARBA" id="ARBA00022692"/>
    </source>
</evidence>
<keyword evidence="3" id="KW-1003">Cell membrane</keyword>
<keyword evidence="6 7" id="KW-0472">Membrane</keyword>
<protein>
    <submittedName>
        <fullName evidence="10">MFS transporter</fullName>
    </submittedName>
</protein>
<dbReference type="InterPro" id="IPR050171">
    <property type="entry name" value="MFS_Transporters"/>
</dbReference>
<dbReference type="RefSeq" id="WP_337705192.1">
    <property type="nucleotide sequence ID" value="NZ_JBBEGM010000009.1"/>
</dbReference>
<feature type="chain" id="PRO_5047496265" evidence="8">
    <location>
        <begin position="26"/>
        <end position="409"/>
    </location>
</feature>
<feature type="transmembrane region" description="Helical" evidence="7">
    <location>
        <begin position="227"/>
        <end position="249"/>
    </location>
</feature>